<evidence type="ECO:0000313" key="3">
    <source>
        <dbReference type="Proteomes" id="UP001066276"/>
    </source>
</evidence>
<name>A0AAV7UZJ1_PLEWA</name>
<feature type="region of interest" description="Disordered" evidence="1">
    <location>
        <begin position="66"/>
        <end position="89"/>
    </location>
</feature>
<dbReference type="EMBL" id="JANPWB010000004">
    <property type="protein sequence ID" value="KAJ1193052.1"/>
    <property type="molecule type" value="Genomic_DNA"/>
</dbReference>
<proteinExistence type="predicted"/>
<reference evidence="2" key="1">
    <citation type="journal article" date="2022" name="bioRxiv">
        <title>Sequencing and chromosome-scale assembly of the giantPleurodeles waltlgenome.</title>
        <authorList>
            <person name="Brown T."/>
            <person name="Elewa A."/>
            <person name="Iarovenko S."/>
            <person name="Subramanian E."/>
            <person name="Araus A.J."/>
            <person name="Petzold A."/>
            <person name="Susuki M."/>
            <person name="Suzuki K.-i.T."/>
            <person name="Hayashi T."/>
            <person name="Toyoda A."/>
            <person name="Oliveira C."/>
            <person name="Osipova E."/>
            <person name="Leigh N.D."/>
            <person name="Simon A."/>
            <person name="Yun M.H."/>
        </authorList>
    </citation>
    <scope>NUCLEOTIDE SEQUENCE</scope>
    <source>
        <strain evidence="2">20211129_DDA</strain>
        <tissue evidence="2">Liver</tissue>
    </source>
</reference>
<dbReference type="AlphaFoldDB" id="A0AAV7UZJ1"/>
<accession>A0AAV7UZJ1</accession>
<feature type="compositionally biased region" description="Basic residues" evidence="1">
    <location>
        <begin position="13"/>
        <end position="25"/>
    </location>
</feature>
<sequence length="136" mass="14594">MGSLAHLQQLFRRSPRGARGPRRRLVSSPRCPARAWRSTRGSAPAKPGPCPPHRLRRESVCWGEDPPGTPALAGRSGAFNAAGRPRRSPCRTRAVRITLAAARCFTRGRGSKRGGGASLLSRQSARLGPQLATAPR</sequence>
<evidence type="ECO:0000313" key="2">
    <source>
        <dbReference type="EMBL" id="KAJ1193052.1"/>
    </source>
</evidence>
<organism evidence="2 3">
    <name type="scientific">Pleurodeles waltl</name>
    <name type="common">Iberian ribbed newt</name>
    <dbReference type="NCBI Taxonomy" id="8319"/>
    <lineage>
        <taxon>Eukaryota</taxon>
        <taxon>Metazoa</taxon>
        <taxon>Chordata</taxon>
        <taxon>Craniata</taxon>
        <taxon>Vertebrata</taxon>
        <taxon>Euteleostomi</taxon>
        <taxon>Amphibia</taxon>
        <taxon>Batrachia</taxon>
        <taxon>Caudata</taxon>
        <taxon>Salamandroidea</taxon>
        <taxon>Salamandridae</taxon>
        <taxon>Pleurodelinae</taxon>
        <taxon>Pleurodeles</taxon>
    </lineage>
</organism>
<evidence type="ECO:0000256" key="1">
    <source>
        <dbReference type="SAM" id="MobiDB-lite"/>
    </source>
</evidence>
<dbReference type="Proteomes" id="UP001066276">
    <property type="component" value="Chromosome 2_2"/>
</dbReference>
<feature type="region of interest" description="Disordered" evidence="1">
    <location>
        <begin position="1"/>
        <end position="53"/>
    </location>
</feature>
<keyword evidence="3" id="KW-1185">Reference proteome</keyword>
<protein>
    <submittedName>
        <fullName evidence="2">Uncharacterized protein</fullName>
    </submittedName>
</protein>
<comment type="caution">
    <text evidence="2">The sequence shown here is derived from an EMBL/GenBank/DDBJ whole genome shotgun (WGS) entry which is preliminary data.</text>
</comment>
<feature type="region of interest" description="Disordered" evidence="1">
    <location>
        <begin position="105"/>
        <end position="136"/>
    </location>
</feature>
<gene>
    <name evidence="2" type="ORF">NDU88_002358</name>
</gene>